<dbReference type="Pfam" id="PF09913">
    <property type="entry name" value="DUF2142"/>
    <property type="match status" value="1"/>
</dbReference>
<evidence type="ECO:0000313" key="2">
    <source>
        <dbReference type="EMBL" id="SKA93750.1"/>
    </source>
</evidence>
<feature type="transmembrane region" description="Helical" evidence="1">
    <location>
        <begin position="136"/>
        <end position="157"/>
    </location>
</feature>
<feature type="transmembrane region" description="Helical" evidence="1">
    <location>
        <begin position="235"/>
        <end position="251"/>
    </location>
</feature>
<dbReference type="EMBL" id="FUYG01000004">
    <property type="protein sequence ID" value="SKA93750.1"/>
    <property type="molecule type" value="Genomic_DNA"/>
</dbReference>
<organism evidence="2 3">
    <name type="scientific">Agreia bicolorata</name>
    <dbReference type="NCBI Taxonomy" id="110935"/>
    <lineage>
        <taxon>Bacteria</taxon>
        <taxon>Bacillati</taxon>
        <taxon>Actinomycetota</taxon>
        <taxon>Actinomycetes</taxon>
        <taxon>Micrococcales</taxon>
        <taxon>Microbacteriaceae</taxon>
        <taxon>Agreia</taxon>
    </lineage>
</organism>
<feature type="transmembrane region" description="Helical" evidence="1">
    <location>
        <begin position="405"/>
        <end position="424"/>
    </location>
</feature>
<keyword evidence="1" id="KW-0812">Transmembrane</keyword>
<evidence type="ECO:0000256" key="1">
    <source>
        <dbReference type="SAM" id="Phobius"/>
    </source>
</evidence>
<proteinExistence type="predicted"/>
<dbReference type="AlphaFoldDB" id="A0A1T4XW53"/>
<keyword evidence="1" id="KW-1133">Transmembrane helix</keyword>
<dbReference type="Proteomes" id="UP000189735">
    <property type="component" value="Unassembled WGS sequence"/>
</dbReference>
<gene>
    <name evidence="2" type="ORF">SAMN06295879_1786</name>
</gene>
<accession>A0A1T4XW53</accession>
<dbReference type="InterPro" id="IPR018674">
    <property type="entry name" value="DUF2142_membrane"/>
</dbReference>
<sequence>MSSVLPRAGGGRWSVFAGAWIALSLLAAAWAISSPISSGPDEPAHIVKAASVVRGEFVGPQGTYGNEVEVPNYISWTNAQTCFVFQPTVPADCAPAVEGDPAKTVLGSTTAGYNNPVYYVLVGWPTLIFSDSTGIYAVRIVSGILSSGMLALAFMLVSSWRRPTIPAIGLIAAITPMVLYVNGLVNPSSFEISGAITAFVAMLTIVSQPDERMLRERAIVLVTVSVLVANTRTISPLWVALAIVLPLLLLRGRELGALLRRRAVLLSAAIIVLGTAFSIAWTPISTRLATDAAAGTPATPVITTLFPDVGQSPFFGFVKMVTLTFTNGADMIGNFGWLDTPVPATTIVIWTMLLGVILLAGFVLLRGRRAVVGATLLLLALFLPAVIQAAFITSGGFIWQGRYGLPIFVMLVFGVCALVGLSIQNLRPKSNALTRLVLAVLVGFVAGQGYGFLKAMRRNVIGSDTSWKQLITDPQWIPPGGVMLSLGIFAIGLVALAVVVLRIRSAERRAEVVGPNA</sequence>
<keyword evidence="1" id="KW-0472">Membrane</keyword>
<name>A0A1T4XW53_9MICO</name>
<evidence type="ECO:0000313" key="3">
    <source>
        <dbReference type="Proteomes" id="UP000189735"/>
    </source>
</evidence>
<dbReference type="RefSeq" id="WP_044441837.1">
    <property type="nucleotide sequence ID" value="NZ_FUYG01000004.1"/>
</dbReference>
<feature type="transmembrane region" description="Helical" evidence="1">
    <location>
        <begin position="377"/>
        <end position="399"/>
    </location>
</feature>
<reference evidence="3" key="1">
    <citation type="submission" date="2017-02" db="EMBL/GenBank/DDBJ databases">
        <authorList>
            <person name="Varghese N."/>
            <person name="Submissions S."/>
        </authorList>
    </citation>
    <scope>NUCLEOTIDE SEQUENCE [LARGE SCALE GENOMIC DNA]</scope>
    <source>
        <strain evidence="3">VKM Ac-2052</strain>
    </source>
</reference>
<feature type="transmembrane region" description="Helical" evidence="1">
    <location>
        <begin position="164"/>
        <end position="182"/>
    </location>
</feature>
<protein>
    <submittedName>
        <fullName evidence="2">Predicted membrane protein</fullName>
    </submittedName>
</protein>
<feature type="transmembrane region" description="Helical" evidence="1">
    <location>
        <begin position="263"/>
        <end position="281"/>
    </location>
</feature>
<feature type="transmembrane region" description="Helical" evidence="1">
    <location>
        <begin position="476"/>
        <end position="501"/>
    </location>
</feature>
<feature type="transmembrane region" description="Helical" evidence="1">
    <location>
        <begin position="347"/>
        <end position="365"/>
    </location>
</feature>
<feature type="transmembrane region" description="Helical" evidence="1">
    <location>
        <begin position="436"/>
        <end position="456"/>
    </location>
</feature>